<dbReference type="AlphaFoldDB" id="A0AA39I2D4"/>
<dbReference type="EMBL" id="JAUCMV010000002">
    <property type="protein sequence ID" value="KAK0416543.1"/>
    <property type="molecule type" value="Genomic_DNA"/>
</dbReference>
<feature type="region of interest" description="Disordered" evidence="1">
    <location>
        <begin position="56"/>
        <end position="78"/>
    </location>
</feature>
<accession>A0AA39I2D4</accession>
<dbReference type="Proteomes" id="UP001175271">
    <property type="component" value="Unassembled WGS sequence"/>
</dbReference>
<evidence type="ECO:0000256" key="1">
    <source>
        <dbReference type="SAM" id="MobiDB-lite"/>
    </source>
</evidence>
<protein>
    <recommendedName>
        <fullName evidence="4">MADF domain-containing protein</fullName>
    </recommendedName>
</protein>
<evidence type="ECO:0008006" key="4">
    <source>
        <dbReference type="Google" id="ProtNLM"/>
    </source>
</evidence>
<comment type="caution">
    <text evidence="2">The sequence shown here is derived from an EMBL/GenBank/DDBJ whole genome shotgun (WGS) entry which is preliminary data.</text>
</comment>
<proteinExistence type="predicted"/>
<name>A0AA39I2D4_9BILA</name>
<reference evidence="2" key="1">
    <citation type="submission" date="2023-06" db="EMBL/GenBank/DDBJ databases">
        <title>Genomic analysis of the entomopathogenic nematode Steinernema hermaphroditum.</title>
        <authorList>
            <person name="Schwarz E.M."/>
            <person name="Heppert J.K."/>
            <person name="Baniya A."/>
            <person name="Schwartz H.T."/>
            <person name="Tan C.-H."/>
            <person name="Antoshechkin I."/>
            <person name="Sternberg P.W."/>
            <person name="Goodrich-Blair H."/>
            <person name="Dillman A.R."/>
        </authorList>
    </citation>
    <scope>NUCLEOTIDE SEQUENCE</scope>
    <source>
        <strain evidence="2">PS9179</strain>
        <tissue evidence="2">Whole animal</tissue>
    </source>
</reference>
<evidence type="ECO:0000313" key="3">
    <source>
        <dbReference type="Proteomes" id="UP001175271"/>
    </source>
</evidence>
<evidence type="ECO:0000313" key="2">
    <source>
        <dbReference type="EMBL" id="KAK0416543.1"/>
    </source>
</evidence>
<keyword evidence="3" id="KW-1185">Reference proteome</keyword>
<sequence>MFRQTSLVSVEDVRKQWRNLRDAFFKQKRRLRPAERSVGLPKWKIFLAPDLEEKYKEGDDKSTESSEPAPKKPQRDFHTQRLQHFGEYVVDTLKMAADADVDVEVFLQLEIDLRGAMVDAVLEVKLAKKSEASERMKEVTVGGVEEEGH</sequence>
<organism evidence="2 3">
    <name type="scientific">Steinernema hermaphroditum</name>
    <dbReference type="NCBI Taxonomy" id="289476"/>
    <lineage>
        <taxon>Eukaryota</taxon>
        <taxon>Metazoa</taxon>
        <taxon>Ecdysozoa</taxon>
        <taxon>Nematoda</taxon>
        <taxon>Chromadorea</taxon>
        <taxon>Rhabditida</taxon>
        <taxon>Tylenchina</taxon>
        <taxon>Panagrolaimomorpha</taxon>
        <taxon>Strongyloidoidea</taxon>
        <taxon>Steinernematidae</taxon>
        <taxon>Steinernema</taxon>
    </lineage>
</organism>
<gene>
    <name evidence="2" type="ORF">QR680_012551</name>
</gene>